<organism evidence="1 2">
    <name type="scientific">Armillaria tabescens</name>
    <name type="common">Ringless honey mushroom</name>
    <name type="synonym">Agaricus tabescens</name>
    <dbReference type="NCBI Taxonomy" id="1929756"/>
    <lineage>
        <taxon>Eukaryota</taxon>
        <taxon>Fungi</taxon>
        <taxon>Dikarya</taxon>
        <taxon>Basidiomycota</taxon>
        <taxon>Agaricomycotina</taxon>
        <taxon>Agaricomycetes</taxon>
        <taxon>Agaricomycetidae</taxon>
        <taxon>Agaricales</taxon>
        <taxon>Marasmiineae</taxon>
        <taxon>Physalacriaceae</taxon>
        <taxon>Desarmillaria</taxon>
    </lineage>
</organism>
<accession>A0AA39NBA6</accession>
<gene>
    <name evidence="1" type="ORF">EV420DRAFT_1745858</name>
</gene>
<sequence length="693" mass="78476">MHLALAIFLAGLVVFLHPLRVALSWIICAATSLVYAAYVVAAILPIFFPQCPYRTPLCDLIYITFHRIIPQVSWYRKHHFLDAWKLRSFTDMMYCLPTLQSRDAKSLRAMESESVQCASVDLAAEALDWLFSVSSNPTVQSIVVQSIGGLPMPSQERLLALREDDDVMDTLRDSLLWRCIRRDDNRFHEPAPGMERKLERLLRFHCHSTMVPTLLFSNIDSFELTAAIISCGHCLFEKELVPPTQFFIGIVTRSLALLPRCWTQLMMLNEIKDIFTPLDPDTDDRADTIPLYLSSAVLYSLNESKEGLTQNFDSPLVLDFADALPYFLDETVLRMFSKFVKDPSLSEPSLPQSLRMLVILVPGSYCGHDSAWDVFAPNVIPHWVSLDNIVLPWDMFLGNHVFHRASVSMVSEYVTGIFTMQHGSGGVMDAATLRLHIDYIHNPHNLFTACSILATRGIDIDRAAIHSDITKLVQLRQKDAAWDECRKKLHDLAQIDITGDFFSKQLIAKPGFKPRPLRTDEIQVEKDNIKYAKQVTSDSSTARHKTGRIDRVLEWCLGRKPEAELERGPQYAYGQEVTLLSGLIWHVNDIRVGEHFIGDLFLLDLLRGGRVEVVDAGIGLIQRGIDTLVEVEVVSEEAARARERGVMLDGAVPTEETLQKRGQVVLIIESIKRVRCEKAGLREETLRVPELWI</sequence>
<evidence type="ECO:0000313" key="2">
    <source>
        <dbReference type="Proteomes" id="UP001175211"/>
    </source>
</evidence>
<dbReference type="AlphaFoldDB" id="A0AA39NBA6"/>
<comment type="caution">
    <text evidence="1">The sequence shown here is derived from an EMBL/GenBank/DDBJ whole genome shotgun (WGS) entry which is preliminary data.</text>
</comment>
<dbReference type="GeneID" id="85363700"/>
<keyword evidence="2" id="KW-1185">Reference proteome</keyword>
<proteinExistence type="predicted"/>
<protein>
    <submittedName>
        <fullName evidence="1">Uncharacterized protein</fullName>
    </submittedName>
</protein>
<reference evidence="1" key="1">
    <citation type="submission" date="2023-06" db="EMBL/GenBank/DDBJ databases">
        <authorList>
            <consortium name="Lawrence Berkeley National Laboratory"/>
            <person name="Ahrendt S."/>
            <person name="Sahu N."/>
            <person name="Indic B."/>
            <person name="Wong-Bajracharya J."/>
            <person name="Merenyi Z."/>
            <person name="Ke H.-M."/>
            <person name="Monk M."/>
            <person name="Kocsube S."/>
            <person name="Drula E."/>
            <person name="Lipzen A."/>
            <person name="Balint B."/>
            <person name="Henrissat B."/>
            <person name="Andreopoulos B."/>
            <person name="Martin F.M."/>
            <person name="Harder C.B."/>
            <person name="Rigling D."/>
            <person name="Ford K.L."/>
            <person name="Foster G.D."/>
            <person name="Pangilinan J."/>
            <person name="Papanicolaou A."/>
            <person name="Barry K."/>
            <person name="LaButti K."/>
            <person name="Viragh M."/>
            <person name="Koriabine M."/>
            <person name="Yan M."/>
            <person name="Riley R."/>
            <person name="Champramary S."/>
            <person name="Plett K.L."/>
            <person name="Tsai I.J."/>
            <person name="Slot J."/>
            <person name="Sipos G."/>
            <person name="Plett J."/>
            <person name="Nagy L.G."/>
            <person name="Grigoriev I.V."/>
        </authorList>
    </citation>
    <scope>NUCLEOTIDE SEQUENCE</scope>
    <source>
        <strain evidence="1">CCBAS 213</strain>
    </source>
</reference>
<dbReference type="EMBL" id="JAUEPS010000009">
    <property type="protein sequence ID" value="KAK0462456.1"/>
    <property type="molecule type" value="Genomic_DNA"/>
</dbReference>
<name>A0AA39NBA6_ARMTA</name>
<evidence type="ECO:0000313" key="1">
    <source>
        <dbReference type="EMBL" id="KAK0462456.1"/>
    </source>
</evidence>
<dbReference type="Proteomes" id="UP001175211">
    <property type="component" value="Unassembled WGS sequence"/>
</dbReference>
<dbReference type="RefSeq" id="XP_060334068.1">
    <property type="nucleotide sequence ID" value="XM_060480152.1"/>
</dbReference>